<feature type="transmembrane region" description="Helical" evidence="2">
    <location>
        <begin position="37"/>
        <end position="59"/>
    </location>
</feature>
<feature type="non-terminal residue" evidence="3">
    <location>
        <position position="1"/>
    </location>
</feature>
<keyword evidence="2" id="KW-0472">Membrane</keyword>
<feature type="compositionally biased region" description="Basic residues" evidence="1">
    <location>
        <begin position="153"/>
        <end position="167"/>
    </location>
</feature>
<dbReference type="GO" id="GO:0099590">
    <property type="term" value="P:neurotransmitter receptor internalization"/>
    <property type="evidence" value="ECO:0007669"/>
    <property type="project" value="TreeGrafter"/>
</dbReference>
<dbReference type="GO" id="GO:0005245">
    <property type="term" value="F:voltage-gated calcium channel activity"/>
    <property type="evidence" value="ECO:0007669"/>
    <property type="project" value="TreeGrafter"/>
</dbReference>
<reference evidence="3" key="1">
    <citation type="submission" date="2023-11" db="EMBL/GenBank/DDBJ databases">
        <title>Genome assemblies of two species of porcelain crab, Petrolisthes cinctipes and Petrolisthes manimaculis (Anomura: Porcellanidae).</title>
        <authorList>
            <person name="Angst P."/>
        </authorList>
    </citation>
    <scope>NUCLEOTIDE SEQUENCE</scope>
    <source>
        <strain evidence="3">PB745_02</strain>
        <tissue evidence="3">Gill</tissue>
    </source>
</reference>
<feature type="compositionally biased region" description="Basic and acidic residues" evidence="1">
    <location>
        <begin position="192"/>
        <end position="210"/>
    </location>
</feature>
<evidence type="ECO:0000313" key="3">
    <source>
        <dbReference type="EMBL" id="KAK4320151.1"/>
    </source>
</evidence>
<dbReference type="GO" id="GO:0019226">
    <property type="term" value="P:transmission of nerve impulse"/>
    <property type="evidence" value="ECO:0007669"/>
    <property type="project" value="TreeGrafter"/>
</dbReference>
<dbReference type="Gene3D" id="1.20.140.150">
    <property type="match status" value="1"/>
</dbReference>
<organism evidence="3 4">
    <name type="scientific">Petrolisthes manimaculis</name>
    <dbReference type="NCBI Taxonomy" id="1843537"/>
    <lineage>
        <taxon>Eukaryota</taxon>
        <taxon>Metazoa</taxon>
        <taxon>Ecdysozoa</taxon>
        <taxon>Arthropoda</taxon>
        <taxon>Crustacea</taxon>
        <taxon>Multicrustacea</taxon>
        <taxon>Malacostraca</taxon>
        <taxon>Eumalacostraca</taxon>
        <taxon>Eucarida</taxon>
        <taxon>Decapoda</taxon>
        <taxon>Pleocyemata</taxon>
        <taxon>Anomura</taxon>
        <taxon>Galatheoidea</taxon>
        <taxon>Porcellanidae</taxon>
        <taxon>Petrolisthes</taxon>
    </lineage>
</organism>
<keyword evidence="2" id="KW-0812">Transmembrane</keyword>
<feature type="region of interest" description="Disordered" evidence="1">
    <location>
        <begin position="152"/>
        <end position="291"/>
    </location>
</feature>
<comment type="caution">
    <text evidence="3">The sequence shown here is derived from an EMBL/GenBank/DDBJ whole genome shotgun (WGS) entry which is preliminary data.</text>
</comment>
<feature type="compositionally biased region" description="Polar residues" evidence="1">
    <location>
        <begin position="364"/>
        <end position="385"/>
    </location>
</feature>
<sequence length="473" mass="51764">TVVRSGGFFLAGAVLLGVAEVLCVGGHCCPRRRYLTFLAGVTFVVSGLTMMLGAVMYIATLKGELGEKMRSRSPHTAPLFTYTYGWCFFALGLALVSSMAAGTSAIFLFIYRQKREWLAKSRKGHHSNPLLSALPPPPRPALLLNHGLTSHNHITHHHHHHPHHHHNPTTTTTNHHSNNSTYNHQHQHHQHHSQEVKLDEVERGGGDHPPRHTWGRRSLTDLHHHHHHNNNDDDDEGSRSITLPRSFSLRRVRCPTPSPERTGGGSGRSGETWGSSTLPRASRPLSNINNNNNAIPITRYNITPSHSTVSLHHATSTSHPSSTVLPSSTPRHSTITVPLPTISPRLSTSPHPSTTIPHPSTTSQHLSNTTTPHLFTSSRPSSGPPVWSQNGSGCPACCPCRSSRCCCCCCPPSQPFPPRPNLTPIPRTHSAPPCACSRPNPPPPAPPPLTCRRCYTQSLRLGHSHPRQPTTPV</sequence>
<feature type="transmembrane region" description="Helical" evidence="2">
    <location>
        <begin position="79"/>
        <end position="111"/>
    </location>
</feature>
<feature type="transmembrane region" description="Helical" evidence="2">
    <location>
        <begin position="6"/>
        <end position="25"/>
    </location>
</feature>
<proteinExistence type="predicted"/>
<evidence type="ECO:0000313" key="4">
    <source>
        <dbReference type="Proteomes" id="UP001292094"/>
    </source>
</evidence>
<dbReference type="GO" id="GO:0016247">
    <property type="term" value="F:channel regulator activity"/>
    <property type="evidence" value="ECO:0007669"/>
    <property type="project" value="TreeGrafter"/>
</dbReference>
<dbReference type="Proteomes" id="UP001292094">
    <property type="component" value="Unassembled WGS sequence"/>
</dbReference>
<dbReference type="GO" id="GO:0032281">
    <property type="term" value="C:AMPA glutamate receptor complex"/>
    <property type="evidence" value="ECO:0007669"/>
    <property type="project" value="TreeGrafter"/>
</dbReference>
<protein>
    <submittedName>
        <fullName evidence="3">Uncharacterized protein</fullName>
    </submittedName>
</protein>
<feature type="compositionally biased region" description="Low complexity" evidence="1">
    <location>
        <begin position="347"/>
        <end position="363"/>
    </location>
</feature>
<dbReference type="EMBL" id="JAWZYT010000687">
    <property type="protein sequence ID" value="KAK4320151.1"/>
    <property type="molecule type" value="Genomic_DNA"/>
</dbReference>
<dbReference type="InterPro" id="IPR051072">
    <property type="entry name" value="CACNG_subunit"/>
</dbReference>
<dbReference type="GO" id="GO:0098943">
    <property type="term" value="P:neurotransmitter receptor transport, postsynaptic endosome to lysosome"/>
    <property type="evidence" value="ECO:0007669"/>
    <property type="project" value="TreeGrafter"/>
</dbReference>
<feature type="region of interest" description="Disordered" evidence="1">
    <location>
        <begin position="311"/>
        <end position="385"/>
    </location>
</feature>
<accession>A0AAE1UH81</accession>
<dbReference type="GO" id="GO:0051968">
    <property type="term" value="P:positive regulation of synaptic transmission, glutamatergic"/>
    <property type="evidence" value="ECO:0007669"/>
    <property type="project" value="TreeGrafter"/>
</dbReference>
<feature type="compositionally biased region" description="Low complexity" evidence="1">
    <location>
        <begin position="311"/>
        <end position="323"/>
    </location>
</feature>
<keyword evidence="4" id="KW-1185">Reference proteome</keyword>
<keyword evidence="2" id="KW-1133">Transmembrane helix</keyword>
<name>A0AAE1UH81_9EUCA</name>
<dbReference type="GO" id="GO:0098839">
    <property type="term" value="C:postsynaptic density membrane"/>
    <property type="evidence" value="ECO:0007669"/>
    <property type="project" value="TreeGrafter"/>
</dbReference>
<dbReference type="PANTHER" id="PTHR12107">
    <property type="entry name" value="VOLTAGE-DEPENDENT CALCIUM CHANNEL GAMMA SUBUNIT"/>
    <property type="match status" value="1"/>
</dbReference>
<gene>
    <name evidence="3" type="ORF">Pmani_008961</name>
</gene>
<feature type="compositionally biased region" description="Polar residues" evidence="1">
    <location>
        <begin position="324"/>
        <end position="336"/>
    </location>
</feature>
<dbReference type="PANTHER" id="PTHR12107:SF0">
    <property type="entry name" value="STARGAZIN (MAMMALIAN CALCIUM CHANNEL) HOMOLOG"/>
    <property type="match status" value="1"/>
</dbReference>
<evidence type="ECO:0000256" key="2">
    <source>
        <dbReference type="SAM" id="Phobius"/>
    </source>
</evidence>
<dbReference type="GO" id="GO:0098970">
    <property type="term" value="P:postsynaptic neurotransmitter receptor diffusion trapping"/>
    <property type="evidence" value="ECO:0007669"/>
    <property type="project" value="TreeGrafter"/>
</dbReference>
<evidence type="ECO:0000256" key="1">
    <source>
        <dbReference type="SAM" id="MobiDB-lite"/>
    </source>
</evidence>
<feature type="compositionally biased region" description="Low complexity" evidence="1">
    <location>
        <begin position="168"/>
        <end position="184"/>
    </location>
</feature>
<dbReference type="AlphaFoldDB" id="A0AAE1UH81"/>